<evidence type="ECO:0008006" key="5">
    <source>
        <dbReference type="Google" id="ProtNLM"/>
    </source>
</evidence>
<dbReference type="RefSeq" id="WP_183967344.1">
    <property type="nucleotide sequence ID" value="NZ_BAABEW010000002.1"/>
</dbReference>
<dbReference type="Pfam" id="PF11067">
    <property type="entry name" value="DUF2868"/>
    <property type="match status" value="1"/>
</dbReference>
<evidence type="ECO:0000256" key="1">
    <source>
        <dbReference type="SAM" id="MobiDB-lite"/>
    </source>
</evidence>
<feature type="transmembrane region" description="Helical" evidence="2">
    <location>
        <begin position="49"/>
        <end position="70"/>
    </location>
</feature>
<dbReference type="Proteomes" id="UP000532440">
    <property type="component" value="Unassembled WGS sequence"/>
</dbReference>
<feature type="transmembrane region" description="Helical" evidence="2">
    <location>
        <begin position="158"/>
        <end position="177"/>
    </location>
</feature>
<dbReference type="EMBL" id="JACHGB010000004">
    <property type="protein sequence ID" value="MBB5272181.1"/>
    <property type="molecule type" value="Genomic_DNA"/>
</dbReference>
<comment type="caution">
    <text evidence="3">The sequence shown here is derived from an EMBL/GenBank/DDBJ whole genome shotgun (WGS) entry which is preliminary data.</text>
</comment>
<keyword evidence="4" id="KW-1185">Reference proteome</keyword>
<keyword evidence="2" id="KW-0812">Transmembrane</keyword>
<accession>A0A7W8HIU2</accession>
<evidence type="ECO:0000256" key="2">
    <source>
        <dbReference type="SAM" id="Phobius"/>
    </source>
</evidence>
<feature type="region of interest" description="Disordered" evidence="1">
    <location>
        <begin position="236"/>
        <end position="258"/>
    </location>
</feature>
<reference evidence="3 4" key="1">
    <citation type="submission" date="2020-08" db="EMBL/GenBank/DDBJ databases">
        <title>Genomic Encyclopedia of Type Strains, Phase IV (KMG-IV): sequencing the most valuable type-strain genomes for metagenomic binning, comparative biology and taxonomic classification.</title>
        <authorList>
            <person name="Goeker M."/>
        </authorList>
    </citation>
    <scope>NUCLEOTIDE SEQUENCE [LARGE SCALE GENOMIC DNA]</scope>
    <source>
        <strain evidence="3 4">DSM 29781</strain>
    </source>
</reference>
<evidence type="ECO:0000313" key="3">
    <source>
        <dbReference type="EMBL" id="MBB5272181.1"/>
    </source>
</evidence>
<name>A0A7W8HIU2_9BURK</name>
<protein>
    <recommendedName>
        <fullName evidence="5">DUF2868 domain-containing protein</fullName>
    </recommendedName>
</protein>
<organism evidence="3 4">
    <name type="scientific">Quisquiliibacterium transsilvanicum</name>
    <dbReference type="NCBI Taxonomy" id="1549638"/>
    <lineage>
        <taxon>Bacteria</taxon>
        <taxon>Pseudomonadati</taxon>
        <taxon>Pseudomonadota</taxon>
        <taxon>Betaproteobacteria</taxon>
        <taxon>Burkholderiales</taxon>
        <taxon>Burkholderiaceae</taxon>
        <taxon>Quisquiliibacterium</taxon>
    </lineage>
</organism>
<feature type="transmembrane region" description="Helical" evidence="2">
    <location>
        <begin position="197"/>
        <end position="218"/>
    </location>
</feature>
<dbReference type="InterPro" id="IPR021296">
    <property type="entry name" value="DUF2868"/>
</dbReference>
<sequence>MSAGPSAARNAAHGRTDGWRAWVGPVAVVLAFLAGLATDALSAERQVNLLAAPMLGLIAWNLAVYLALLARRIAAASGRSAAAPGPIERAMLRAGRLAGPSPLPLSAPAPADLARASAALHAASAALAAGMLAGLYLRGLAFEYRAGWESTFLDASGVHLLLGLVLGPASALSGIALPDAQALGSLRFGAGPGESAARWIHLYAITVALLVILPRILLALRSARLARRLEAMAPQARAVHAPGGGPGRTPGDDAPLPRVPADADGSIRVQAMPYSFAPPEASRRGLETLLARELGPAVTLELSPSTSPELAETEGLGRLLDPRARLLIALFQMSATPEPQTHAAFAAELKRRLAPGAELRVLVDETAFLERFGNSPQRAAERRAAWRAVFEDLGVAPRFAALGQRQETAR</sequence>
<keyword evidence="2" id="KW-1133">Transmembrane helix</keyword>
<gene>
    <name evidence="3" type="ORF">HNQ70_002195</name>
</gene>
<evidence type="ECO:0000313" key="4">
    <source>
        <dbReference type="Proteomes" id="UP000532440"/>
    </source>
</evidence>
<feature type="transmembrane region" description="Helical" evidence="2">
    <location>
        <begin position="19"/>
        <end position="37"/>
    </location>
</feature>
<keyword evidence="2" id="KW-0472">Membrane</keyword>
<dbReference type="AlphaFoldDB" id="A0A7W8HIU2"/>
<proteinExistence type="predicted"/>